<evidence type="ECO:0000313" key="1">
    <source>
        <dbReference type="EMBL" id="PVY60666.1"/>
    </source>
</evidence>
<sequence length="140" mass="16000">MKQSSMRSYNQYFHVYILSTEDGKMIKVGKANNTQRTRHLARMGYAGFKDWVHVATFPMCSDHAATALEAMLISRLASAEYRVPRISWENQLNGRKSYADECFRCDAYRAIQAALELSQVYFEHVVPQINTPRCDLSGAP</sequence>
<dbReference type="EMBL" id="QEKO01000007">
    <property type="protein sequence ID" value="PVY60666.1"/>
    <property type="molecule type" value="Genomic_DNA"/>
</dbReference>
<keyword evidence="2" id="KW-1185">Reference proteome</keyword>
<accession>A0A2U1CI85</accession>
<comment type="caution">
    <text evidence="1">The sequence shown here is derived from an EMBL/GenBank/DDBJ whole genome shotgun (WGS) entry which is preliminary data.</text>
</comment>
<dbReference type="Proteomes" id="UP000246145">
    <property type="component" value="Unassembled WGS sequence"/>
</dbReference>
<proteinExistence type="predicted"/>
<name>A0A2U1CI85_9BURK</name>
<evidence type="ECO:0000313" key="2">
    <source>
        <dbReference type="Proteomes" id="UP000246145"/>
    </source>
</evidence>
<gene>
    <name evidence="1" type="ORF">C7440_3460</name>
</gene>
<reference evidence="1 2" key="1">
    <citation type="submission" date="2018-04" db="EMBL/GenBank/DDBJ databases">
        <title>Genomic Encyclopedia of Type Strains, Phase IV (KMG-IV): sequencing the most valuable type-strain genomes for metagenomic binning, comparative biology and taxonomic classification.</title>
        <authorList>
            <person name="Goeker M."/>
        </authorList>
    </citation>
    <scope>NUCLEOTIDE SEQUENCE [LARGE SCALE GENOMIC DNA]</scope>
    <source>
        <strain evidence="1 2">DSM 10065</strain>
    </source>
</reference>
<protein>
    <recommendedName>
        <fullName evidence="3">Meiotically Up-regulated Gene 113 (MUG113) protein</fullName>
    </recommendedName>
</protein>
<organism evidence="1 2">
    <name type="scientific">Pusillimonas noertemannii</name>
    <dbReference type="NCBI Taxonomy" id="305977"/>
    <lineage>
        <taxon>Bacteria</taxon>
        <taxon>Pseudomonadati</taxon>
        <taxon>Pseudomonadota</taxon>
        <taxon>Betaproteobacteria</taxon>
        <taxon>Burkholderiales</taxon>
        <taxon>Alcaligenaceae</taxon>
        <taxon>Pusillimonas</taxon>
    </lineage>
</organism>
<evidence type="ECO:0008006" key="3">
    <source>
        <dbReference type="Google" id="ProtNLM"/>
    </source>
</evidence>
<dbReference type="AlphaFoldDB" id="A0A2U1CI85"/>
<dbReference type="RefSeq" id="WP_133244304.1">
    <property type="nucleotide sequence ID" value="NZ_JACCEX010000007.1"/>
</dbReference>